<evidence type="ECO:0000256" key="2">
    <source>
        <dbReference type="ARBA" id="ARBA00022771"/>
    </source>
</evidence>
<gene>
    <name evidence="6" type="ORF">ALC56_11715</name>
</gene>
<feature type="domain" description="BED-type" evidence="5">
    <location>
        <begin position="74"/>
        <end position="129"/>
    </location>
</feature>
<dbReference type="InterPro" id="IPR036236">
    <property type="entry name" value="Znf_C2H2_sf"/>
</dbReference>
<protein>
    <recommendedName>
        <fullName evidence="5">BED-type domain-containing protein</fullName>
    </recommendedName>
</protein>
<dbReference type="GO" id="GO:0008270">
    <property type="term" value="F:zinc ion binding"/>
    <property type="evidence" value="ECO:0007669"/>
    <property type="project" value="UniProtKB-KW"/>
</dbReference>
<keyword evidence="2 4" id="KW-0863">Zinc-finger</keyword>
<dbReference type="InterPro" id="IPR003656">
    <property type="entry name" value="Znf_BED"/>
</dbReference>
<dbReference type="SMART" id="SM00355">
    <property type="entry name" value="ZnF_C2H2"/>
    <property type="match status" value="6"/>
</dbReference>
<keyword evidence="7" id="KW-1185">Reference proteome</keyword>
<dbReference type="PROSITE" id="PS50808">
    <property type="entry name" value="ZF_BED"/>
    <property type="match status" value="2"/>
</dbReference>
<proteinExistence type="predicted"/>
<dbReference type="AlphaFoldDB" id="A0A195F154"/>
<dbReference type="EMBL" id="KQ981880">
    <property type="protein sequence ID" value="KYN33902.1"/>
    <property type="molecule type" value="Genomic_DNA"/>
</dbReference>
<accession>A0A195F154</accession>
<evidence type="ECO:0000313" key="7">
    <source>
        <dbReference type="Proteomes" id="UP000078541"/>
    </source>
</evidence>
<dbReference type="Pfam" id="PF02892">
    <property type="entry name" value="zf-BED"/>
    <property type="match status" value="5"/>
</dbReference>
<keyword evidence="1" id="KW-0479">Metal-binding</keyword>
<name>A0A195F154_9HYME</name>
<sequence>MTANEDITQKIDNFLPVRRWIRGHYTKLTSNNETKCNHCNVKITIHKNQSLAFLHTHLVKRHSDKLIEEQTKEDKFHWIWDYFIAESDTQATCKQCDFTIKYSSTTNLKKHLNRHNKKFTIHKNQFLDFLHKHLVKTHPDILIEEEKKEDKFHWTWDYFIAESNTQAKCKQCALTIKYYSITNLKSHLKHHKILGPNSDCTDNDSNSDNDMTANEDITQKIDNFIPVRSWICEHYTKLTSNKARCKHCNAKFIIHNRLDTFHKHLVKTHPYILTEKEKKEDKFHWTWDYFIAESDTQAICKQCDLTIKYRSTANLKKHLKRHKILGSNSDYEDIESNSDNDMTANEGITLKTDNFIPVRRWILTLHKHLLKTHSDILTEGEKKEDKFHWTWDYFIAESDTQAKCKQCALTIKYYSITNLKCHLKRHKIFGPNSDCTDNNSNLDIDMTANEDITQKTDNFIPVRRWIPFLHKHLVEKHLDKLKEEQTKEVKFHWTWDYFIASDTQATCKQCDLTIKYRSTTNLKSHLKCHKVLVYVVKYDLHF</sequence>
<dbReference type="InterPro" id="IPR013087">
    <property type="entry name" value="Znf_C2H2_type"/>
</dbReference>
<evidence type="ECO:0000256" key="4">
    <source>
        <dbReference type="PROSITE-ProRule" id="PRU00027"/>
    </source>
</evidence>
<organism evidence="6 7">
    <name type="scientific">Trachymyrmex septentrionalis</name>
    <dbReference type="NCBI Taxonomy" id="34720"/>
    <lineage>
        <taxon>Eukaryota</taxon>
        <taxon>Metazoa</taxon>
        <taxon>Ecdysozoa</taxon>
        <taxon>Arthropoda</taxon>
        <taxon>Hexapoda</taxon>
        <taxon>Insecta</taxon>
        <taxon>Pterygota</taxon>
        <taxon>Neoptera</taxon>
        <taxon>Endopterygota</taxon>
        <taxon>Hymenoptera</taxon>
        <taxon>Apocrita</taxon>
        <taxon>Aculeata</taxon>
        <taxon>Formicoidea</taxon>
        <taxon>Formicidae</taxon>
        <taxon>Myrmicinae</taxon>
        <taxon>Trachymyrmex</taxon>
    </lineage>
</organism>
<evidence type="ECO:0000256" key="3">
    <source>
        <dbReference type="ARBA" id="ARBA00022833"/>
    </source>
</evidence>
<dbReference type="SUPFAM" id="SSF57667">
    <property type="entry name" value="beta-beta-alpha zinc fingers"/>
    <property type="match status" value="1"/>
</dbReference>
<dbReference type="Proteomes" id="UP000078541">
    <property type="component" value="Unassembled WGS sequence"/>
</dbReference>
<dbReference type="GO" id="GO:0003677">
    <property type="term" value="F:DNA binding"/>
    <property type="evidence" value="ECO:0007669"/>
    <property type="project" value="InterPro"/>
</dbReference>
<evidence type="ECO:0000313" key="6">
    <source>
        <dbReference type="EMBL" id="KYN33902.1"/>
    </source>
</evidence>
<evidence type="ECO:0000256" key="1">
    <source>
        <dbReference type="ARBA" id="ARBA00022723"/>
    </source>
</evidence>
<dbReference type="SMART" id="SM00614">
    <property type="entry name" value="ZnF_BED"/>
    <property type="match status" value="6"/>
</dbReference>
<keyword evidence="3" id="KW-0862">Zinc</keyword>
<feature type="domain" description="BED-type" evidence="5">
    <location>
        <begin position="489"/>
        <end position="542"/>
    </location>
</feature>
<evidence type="ECO:0000259" key="5">
    <source>
        <dbReference type="PROSITE" id="PS50808"/>
    </source>
</evidence>
<reference evidence="6 7" key="1">
    <citation type="submission" date="2016-03" db="EMBL/GenBank/DDBJ databases">
        <title>Trachymyrmex septentrionalis WGS genome.</title>
        <authorList>
            <person name="Nygaard S."/>
            <person name="Hu H."/>
            <person name="Boomsma J."/>
            <person name="Zhang G."/>
        </authorList>
    </citation>
    <scope>NUCLEOTIDE SEQUENCE [LARGE SCALE GENOMIC DNA]</scope>
    <source>
        <strain evidence="6">Tsep2-gDNA-1</strain>
        <tissue evidence="6">Whole body</tissue>
    </source>
</reference>
<dbReference type="STRING" id="34720.A0A195F154"/>